<accession>A0A1I7YTE3</accession>
<keyword evidence="1" id="KW-1185">Reference proteome</keyword>
<dbReference type="Proteomes" id="UP000095287">
    <property type="component" value="Unplaced"/>
</dbReference>
<evidence type="ECO:0000313" key="2">
    <source>
        <dbReference type="WBParaSite" id="L893_g19515.t1"/>
    </source>
</evidence>
<dbReference type="AlphaFoldDB" id="A0A1I7YTE3"/>
<name>A0A1I7YTE3_9BILA</name>
<organism evidence="1 2">
    <name type="scientific">Steinernema glaseri</name>
    <dbReference type="NCBI Taxonomy" id="37863"/>
    <lineage>
        <taxon>Eukaryota</taxon>
        <taxon>Metazoa</taxon>
        <taxon>Ecdysozoa</taxon>
        <taxon>Nematoda</taxon>
        <taxon>Chromadorea</taxon>
        <taxon>Rhabditida</taxon>
        <taxon>Tylenchina</taxon>
        <taxon>Panagrolaimomorpha</taxon>
        <taxon>Strongyloidoidea</taxon>
        <taxon>Steinernematidae</taxon>
        <taxon>Steinernema</taxon>
    </lineage>
</organism>
<evidence type="ECO:0000313" key="1">
    <source>
        <dbReference type="Proteomes" id="UP000095287"/>
    </source>
</evidence>
<proteinExistence type="predicted"/>
<reference evidence="2" key="1">
    <citation type="submission" date="2016-11" db="UniProtKB">
        <authorList>
            <consortium name="WormBaseParasite"/>
        </authorList>
    </citation>
    <scope>IDENTIFICATION</scope>
</reference>
<dbReference type="WBParaSite" id="L893_g19515.t1">
    <property type="protein sequence ID" value="L893_g19515.t1"/>
    <property type="gene ID" value="L893_g19515"/>
</dbReference>
<protein>
    <submittedName>
        <fullName evidence="2">Transposase</fullName>
    </submittedName>
</protein>
<sequence length="89" mass="10195">MSLALPTGDYPTPVKPAAQAAQRCRQDNQGVYPRGLDYFPCGYKSVRKLKEIGQDHRWVEEIPQKEIGQDHRWVEEIPNLSPYPLVFLG</sequence>